<dbReference type="AlphaFoldDB" id="A0A1Z2XU70"/>
<dbReference type="KEGG" id="amur:ADH66_15830"/>
<sequence length="209" mass="24376">MKNIIIVGPSRAGKTTLAKRLHEKFNYFVISLDKLVATFQAAYPQLDIRLNWNRDKTTENVAPFIGHFLGLFSSDDGIKDDLNLRAHHVEGNHFVLEGGYFDFEKITSILKEYGVNELKDRFILIGLVQGQKTVDEYVSDFKKYDTEDDWTYNLCEDELRDYVTQDAIPFNRVMMDHLAKYRFTIYDTSSERDRVLDKIIEDIMIANRS</sequence>
<reference evidence="3" key="2">
    <citation type="submission" date="2017-05" db="EMBL/GenBank/DDBJ databases">
        <title>Improved OligoMM genomes.</title>
        <authorList>
            <person name="Garzetti D."/>
        </authorList>
    </citation>
    <scope>NUCLEOTIDE SEQUENCE [LARGE SCALE GENOMIC DNA]</scope>
    <source>
        <strain evidence="3">KB18</strain>
    </source>
</reference>
<accession>A0A1Z2XU70</accession>
<gene>
    <name evidence="1" type="ORF">ADH66_15830</name>
    <name evidence="2" type="ORF">I5Q82_06200</name>
</gene>
<reference evidence="2 4" key="3">
    <citation type="submission" date="2020-11" db="EMBL/GenBank/DDBJ databases">
        <title>Closed and high quality bacterial genomes of the OMM12 community.</title>
        <authorList>
            <person name="Marbouty M."/>
            <person name="Lamy-Besnier Q."/>
            <person name="Debarbieux L."/>
            <person name="Koszul R."/>
        </authorList>
    </citation>
    <scope>NUCLEOTIDE SEQUENCE [LARGE SCALE GENOMIC DNA]</scope>
    <source>
        <strain evidence="2 4">KB18</strain>
    </source>
</reference>
<organism evidence="2 4">
    <name type="scientific">Acutalibacter muris</name>
    <dbReference type="NCBI Taxonomy" id="1796620"/>
    <lineage>
        <taxon>Bacteria</taxon>
        <taxon>Bacillati</taxon>
        <taxon>Bacillota</taxon>
        <taxon>Clostridia</taxon>
        <taxon>Eubacteriales</taxon>
        <taxon>Acutalibacteraceae</taxon>
        <taxon>Acutalibacter</taxon>
    </lineage>
</organism>
<dbReference type="RefSeq" id="WP_066538846.1">
    <property type="nucleotide sequence ID" value="NZ_CP021422.1"/>
</dbReference>
<evidence type="ECO:0000313" key="2">
    <source>
        <dbReference type="EMBL" id="QQR31260.1"/>
    </source>
</evidence>
<dbReference type="Proteomes" id="UP000596035">
    <property type="component" value="Chromosome"/>
</dbReference>
<proteinExistence type="predicted"/>
<keyword evidence="3" id="KW-1185">Reference proteome</keyword>
<dbReference type="Pfam" id="PF13671">
    <property type="entry name" value="AAA_33"/>
    <property type="match status" value="1"/>
</dbReference>
<reference evidence="1" key="1">
    <citation type="journal article" date="2017" name="Genome Announc.">
        <title>High-Quality Whole-Genome Sequences of the Oligo-Mouse-Microbiota Bacterial Community.</title>
        <authorList>
            <person name="Garzetti D."/>
            <person name="Brugiroux S."/>
            <person name="Bunk B."/>
            <person name="Pukall R."/>
            <person name="McCoy K.D."/>
            <person name="Macpherson A.J."/>
            <person name="Stecher B."/>
        </authorList>
    </citation>
    <scope>NUCLEOTIDE SEQUENCE</scope>
    <source>
        <strain evidence="1">KB18</strain>
    </source>
</reference>
<dbReference type="SUPFAM" id="SSF52540">
    <property type="entry name" value="P-loop containing nucleoside triphosphate hydrolases"/>
    <property type="match status" value="1"/>
</dbReference>
<evidence type="ECO:0000313" key="4">
    <source>
        <dbReference type="Proteomes" id="UP000596035"/>
    </source>
</evidence>
<dbReference type="EMBL" id="CP021422">
    <property type="protein sequence ID" value="ASB41996.1"/>
    <property type="molecule type" value="Genomic_DNA"/>
</dbReference>
<name>A0A1Z2XU70_9FIRM</name>
<protein>
    <recommendedName>
        <fullName evidence="5">Shikimate kinase</fullName>
    </recommendedName>
</protein>
<evidence type="ECO:0000313" key="3">
    <source>
        <dbReference type="Proteomes" id="UP000196710"/>
    </source>
</evidence>
<evidence type="ECO:0000313" key="1">
    <source>
        <dbReference type="EMBL" id="ASB41996.1"/>
    </source>
</evidence>
<dbReference type="EMBL" id="CP065321">
    <property type="protein sequence ID" value="QQR31260.1"/>
    <property type="molecule type" value="Genomic_DNA"/>
</dbReference>
<dbReference type="Gene3D" id="3.40.50.300">
    <property type="entry name" value="P-loop containing nucleotide triphosphate hydrolases"/>
    <property type="match status" value="1"/>
</dbReference>
<dbReference type="Proteomes" id="UP000196710">
    <property type="component" value="Chromosome"/>
</dbReference>
<evidence type="ECO:0008006" key="5">
    <source>
        <dbReference type="Google" id="ProtNLM"/>
    </source>
</evidence>
<dbReference type="InterPro" id="IPR027417">
    <property type="entry name" value="P-loop_NTPase"/>
</dbReference>